<evidence type="ECO:0000313" key="2">
    <source>
        <dbReference type="EMBL" id="ACN13440.1"/>
    </source>
</evidence>
<name>C0QGG5_DESAH</name>
<keyword evidence="3" id="KW-1185">Reference proteome</keyword>
<dbReference type="RefSeq" id="WP_012662689.1">
    <property type="nucleotide sequence ID" value="NC_012108.1"/>
</dbReference>
<dbReference type="KEGG" id="dat:HRM2_03180"/>
<evidence type="ECO:0000313" key="3">
    <source>
        <dbReference type="Proteomes" id="UP000000442"/>
    </source>
</evidence>
<proteinExistence type="predicted"/>
<protein>
    <submittedName>
        <fullName evidence="2">Uncharacterized protein</fullName>
    </submittedName>
</protein>
<dbReference type="STRING" id="177437.HRM2_03180"/>
<evidence type="ECO:0000256" key="1">
    <source>
        <dbReference type="SAM" id="SignalP"/>
    </source>
</evidence>
<dbReference type="HOGENOM" id="CLU_2381436_0_0_7"/>
<keyword evidence="1" id="KW-0732">Signal</keyword>
<gene>
    <name evidence="2" type="ordered locus">HRM2_03180</name>
</gene>
<feature type="chain" id="PRO_5002900576" evidence="1">
    <location>
        <begin position="26"/>
        <end position="94"/>
    </location>
</feature>
<dbReference type="Proteomes" id="UP000000442">
    <property type="component" value="Chromosome"/>
</dbReference>
<dbReference type="EMBL" id="CP001087">
    <property type="protein sequence ID" value="ACN13440.1"/>
    <property type="molecule type" value="Genomic_DNA"/>
</dbReference>
<feature type="signal peptide" evidence="1">
    <location>
        <begin position="1"/>
        <end position="25"/>
    </location>
</feature>
<dbReference type="eggNOG" id="COG1638">
    <property type="taxonomic scope" value="Bacteria"/>
</dbReference>
<accession>C0QGG5</accession>
<sequence>MKQLTMIGVLVFFLTALMVPGPAMAQKTLKLGLGDPIDSDQGVLALRFKEIVEKTSNGEYKVDLSLQANWATSRRCSRMSAGAPLTVPWLPSTT</sequence>
<organism evidence="2 3">
    <name type="scientific">Desulforapulum autotrophicum (strain ATCC 43914 / DSM 3382 / VKM B-1955 / HRM2)</name>
    <name type="common">Desulfobacterium autotrophicum</name>
    <dbReference type="NCBI Taxonomy" id="177437"/>
    <lineage>
        <taxon>Bacteria</taxon>
        <taxon>Pseudomonadati</taxon>
        <taxon>Thermodesulfobacteriota</taxon>
        <taxon>Desulfobacteria</taxon>
        <taxon>Desulfobacterales</taxon>
        <taxon>Desulfobacteraceae</taxon>
        <taxon>Desulforapulum</taxon>
    </lineage>
</organism>
<reference evidence="2 3" key="1">
    <citation type="journal article" date="2009" name="Environ. Microbiol.">
        <title>Genome sequence of Desulfobacterium autotrophicum HRM2, a marine sulfate reducer oxidizing organic carbon completely to carbon dioxide.</title>
        <authorList>
            <person name="Strittmatter A.W."/>
            <person name="Liesegang H."/>
            <person name="Rabus R."/>
            <person name="Decker I."/>
            <person name="Amann J."/>
            <person name="Andres S."/>
            <person name="Henne A."/>
            <person name="Fricke W.F."/>
            <person name="Martinez-Arias R."/>
            <person name="Bartels D."/>
            <person name="Goesmann A."/>
            <person name="Krause L."/>
            <person name="Puehler A."/>
            <person name="Klenk H.P."/>
            <person name="Richter M."/>
            <person name="Schuler M."/>
            <person name="Gloeckner F.O."/>
            <person name="Meyerdierks A."/>
            <person name="Gottschalk G."/>
            <person name="Amann R."/>
        </authorList>
    </citation>
    <scope>NUCLEOTIDE SEQUENCE [LARGE SCALE GENOMIC DNA]</scope>
    <source>
        <strain evidence="3">ATCC 43914 / DSM 3382 / HRM2</strain>
    </source>
</reference>
<dbReference type="AlphaFoldDB" id="C0QGG5"/>